<dbReference type="AlphaFoldDB" id="A0A4P9ZYB1"/>
<sequence length="113" mass="12011">MLWNADWAPHLFNLDAAVANAALTGSARLSTPIRFATAAVTPNTAHPATSSSTRYAPLASPAFHYHPRQPGGGESNGENAPLRRTPQQPFPANGSRHLNCGVEVAMDHLQFGL</sequence>
<evidence type="ECO:0000313" key="2">
    <source>
        <dbReference type="EMBL" id="RKP37760.1"/>
    </source>
</evidence>
<protein>
    <submittedName>
        <fullName evidence="2">Uncharacterized protein</fullName>
    </submittedName>
</protein>
<dbReference type="Proteomes" id="UP000268162">
    <property type="component" value="Unassembled WGS sequence"/>
</dbReference>
<organism evidence="2 3">
    <name type="scientific">Dimargaris cristalligena</name>
    <dbReference type="NCBI Taxonomy" id="215637"/>
    <lineage>
        <taxon>Eukaryota</taxon>
        <taxon>Fungi</taxon>
        <taxon>Fungi incertae sedis</taxon>
        <taxon>Zoopagomycota</taxon>
        <taxon>Kickxellomycotina</taxon>
        <taxon>Dimargaritomycetes</taxon>
        <taxon>Dimargaritales</taxon>
        <taxon>Dimargaritaceae</taxon>
        <taxon>Dimargaris</taxon>
    </lineage>
</organism>
<proteinExistence type="predicted"/>
<evidence type="ECO:0000313" key="3">
    <source>
        <dbReference type="Proteomes" id="UP000268162"/>
    </source>
</evidence>
<reference evidence="3" key="1">
    <citation type="journal article" date="2018" name="Nat. Microbiol.">
        <title>Leveraging single-cell genomics to expand the fungal tree of life.</title>
        <authorList>
            <person name="Ahrendt S.R."/>
            <person name="Quandt C.A."/>
            <person name="Ciobanu D."/>
            <person name="Clum A."/>
            <person name="Salamov A."/>
            <person name="Andreopoulos B."/>
            <person name="Cheng J.F."/>
            <person name="Woyke T."/>
            <person name="Pelin A."/>
            <person name="Henrissat B."/>
            <person name="Reynolds N.K."/>
            <person name="Benny G.L."/>
            <person name="Smith M.E."/>
            <person name="James T.Y."/>
            <person name="Grigoriev I.V."/>
        </authorList>
    </citation>
    <scope>NUCLEOTIDE SEQUENCE [LARGE SCALE GENOMIC DNA]</scope>
    <source>
        <strain evidence="3">RSA 468</strain>
    </source>
</reference>
<feature type="region of interest" description="Disordered" evidence="1">
    <location>
        <begin position="41"/>
        <end position="97"/>
    </location>
</feature>
<accession>A0A4P9ZYB1</accession>
<name>A0A4P9ZYB1_9FUNG</name>
<keyword evidence="3" id="KW-1185">Reference proteome</keyword>
<dbReference type="EMBL" id="ML002450">
    <property type="protein sequence ID" value="RKP37760.1"/>
    <property type="molecule type" value="Genomic_DNA"/>
</dbReference>
<feature type="compositionally biased region" description="Polar residues" evidence="1">
    <location>
        <begin position="41"/>
        <end position="54"/>
    </location>
</feature>
<evidence type="ECO:0000256" key="1">
    <source>
        <dbReference type="SAM" id="MobiDB-lite"/>
    </source>
</evidence>
<gene>
    <name evidence="2" type="ORF">BJ085DRAFT_41392</name>
</gene>